<comment type="caution">
    <text evidence="3">The sequence shown here is derived from an EMBL/GenBank/DDBJ whole genome shotgun (WGS) entry which is preliminary data.</text>
</comment>
<accession>A0A7W9AEE9</accession>
<dbReference type="EMBL" id="JACIJC010000001">
    <property type="protein sequence ID" value="MBB5684143.1"/>
    <property type="molecule type" value="Genomic_DNA"/>
</dbReference>
<feature type="compositionally biased region" description="Low complexity" evidence="1">
    <location>
        <begin position="268"/>
        <end position="286"/>
    </location>
</feature>
<reference evidence="3 4" key="1">
    <citation type="submission" date="2020-08" db="EMBL/GenBank/DDBJ databases">
        <title>Genomic Encyclopedia of Type Strains, Phase IV (KMG-IV): sequencing the most valuable type-strain genomes for metagenomic binning, comparative biology and taxonomic classification.</title>
        <authorList>
            <person name="Goeker M."/>
        </authorList>
    </citation>
    <scope>NUCLEOTIDE SEQUENCE [LARGE SCALE GENOMIC DNA]</scope>
    <source>
        <strain evidence="3 4">DSM 25079</strain>
    </source>
</reference>
<dbReference type="RefSeq" id="WP_184014397.1">
    <property type="nucleotide sequence ID" value="NZ_JACIJC010000001.1"/>
</dbReference>
<dbReference type="Proteomes" id="UP000549617">
    <property type="component" value="Unassembled WGS sequence"/>
</dbReference>
<evidence type="ECO:0000256" key="2">
    <source>
        <dbReference type="SAM" id="SignalP"/>
    </source>
</evidence>
<organism evidence="3 4">
    <name type="scientific">Sphingobium boeckii</name>
    <dbReference type="NCBI Taxonomy" id="1082345"/>
    <lineage>
        <taxon>Bacteria</taxon>
        <taxon>Pseudomonadati</taxon>
        <taxon>Pseudomonadota</taxon>
        <taxon>Alphaproteobacteria</taxon>
        <taxon>Sphingomonadales</taxon>
        <taxon>Sphingomonadaceae</taxon>
        <taxon>Sphingobium</taxon>
    </lineage>
</organism>
<feature type="compositionally biased region" description="Acidic residues" evidence="1">
    <location>
        <begin position="250"/>
        <end position="267"/>
    </location>
</feature>
<gene>
    <name evidence="3" type="ORF">FHS49_000134</name>
</gene>
<dbReference type="AlphaFoldDB" id="A0A7W9AEE9"/>
<evidence type="ECO:0008006" key="5">
    <source>
        <dbReference type="Google" id="ProtNLM"/>
    </source>
</evidence>
<evidence type="ECO:0000256" key="1">
    <source>
        <dbReference type="SAM" id="MobiDB-lite"/>
    </source>
</evidence>
<feature type="signal peptide" evidence="2">
    <location>
        <begin position="1"/>
        <end position="18"/>
    </location>
</feature>
<evidence type="ECO:0000313" key="4">
    <source>
        <dbReference type="Proteomes" id="UP000549617"/>
    </source>
</evidence>
<feature type="chain" id="PRO_5030769670" description="DUF4412 domain-containing protein" evidence="2">
    <location>
        <begin position="19"/>
        <end position="298"/>
    </location>
</feature>
<feature type="region of interest" description="Disordered" evidence="1">
    <location>
        <begin position="250"/>
        <end position="298"/>
    </location>
</feature>
<keyword evidence="2" id="KW-0732">Signal</keyword>
<name>A0A7W9AEE9_9SPHN</name>
<sequence>MRLILALVLAVTPSAVFAGQRATFIAKDDPKALMVTLADNGDVRIEGTDEKEYGLRIGGVFYLVTRTETGATVARASDLSAAAKKAVPSEMRQLFGQLGKGVPKTNLKITPKGERTINGRTGKLYAISGLSGTKTADFVMSEDPALKPFGDNLTAYMAAVTAPAAILFGPMMDGILADMNTVFALGTPLDADGKFILTTVETVDTKPADFTLPAEPMSVDALAASFSQQGKSSVTAPPEDLEAMPMDDAADDTLDAAEDDMAIDPESEAAAMDAAADAMEAATDAAEIVDEPLEPQSL</sequence>
<proteinExistence type="predicted"/>
<keyword evidence="4" id="KW-1185">Reference proteome</keyword>
<feature type="compositionally biased region" description="Acidic residues" evidence="1">
    <location>
        <begin position="287"/>
        <end position="298"/>
    </location>
</feature>
<protein>
    <recommendedName>
        <fullName evidence="5">DUF4412 domain-containing protein</fullName>
    </recommendedName>
</protein>
<evidence type="ECO:0000313" key="3">
    <source>
        <dbReference type="EMBL" id="MBB5684143.1"/>
    </source>
</evidence>